<keyword evidence="3" id="KW-0119">Carbohydrate metabolism</keyword>
<dbReference type="InterPro" id="IPR017853">
    <property type="entry name" value="GH"/>
</dbReference>
<dbReference type="InterPro" id="IPR039743">
    <property type="entry name" value="6GAL/EXGAL"/>
</dbReference>
<name>A0ABS9RDV6_9FLAO</name>
<dbReference type="PANTHER" id="PTHR42767">
    <property type="entry name" value="ENDO-BETA-1,6-GALACTANASE"/>
    <property type="match status" value="1"/>
</dbReference>
<keyword evidence="3" id="KW-0624">Polysaccharide degradation</keyword>
<dbReference type="RefSeq" id="WP_240571286.1">
    <property type="nucleotide sequence ID" value="NZ_CP136709.1"/>
</dbReference>
<dbReference type="Gene3D" id="2.60.40.1180">
    <property type="entry name" value="Golgi alpha-mannosidase II"/>
    <property type="match status" value="1"/>
</dbReference>
<dbReference type="InterPro" id="IPR013780">
    <property type="entry name" value="Glyco_hydro_b"/>
</dbReference>
<proteinExistence type="predicted"/>
<keyword evidence="3" id="KW-0378">Hydrolase</keyword>
<feature type="chain" id="PRO_5047292671" evidence="1">
    <location>
        <begin position="25"/>
        <end position="524"/>
    </location>
</feature>
<evidence type="ECO:0000256" key="1">
    <source>
        <dbReference type="SAM" id="SignalP"/>
    </source>
</evidence>
<feature type="signal peptide" evidence="1">
    <location>
        <begin position="1"/>
        <end position="24"/>
    </location>
</feature>
<dbReference type="Proteomes" id="UP001156141">
    <property type="component" value="Unassembled WGS sequence"/>
</dbReference>
<protein>
    <submittedName>
        <fullName evidence="3">Xylanase</fullName>
    </submittedName>
</protein>
<sequence length="524" mass="60295">MNYFLKAKKQIAFCCLLFVTISFAQKKSSARDVIEIRIHPETKFQTIKNFGASDAWSTQFVGKHWSESSKKEIARLLFSTENKADGSPEGIGLTAWRFNIGAGSSEQGKESRINDNWRQSECFLNQDGTYNWNKQEGQQWFLKAAKQFGVKIFIGFVNSPPVFYTENQRAWSDNGMRSNLLEYNYKAYADFLSEVVKGVYDKTGVMFDYISPFNEPQWEWECCKQEGSPWTNEEMFQAIKAIDSSFEANRISSQIELTEAAKINYLYTTADKPHRGNQINYFFDMKSKGYVGDLKSVAKKVAGHSYFTTWNSKTLMNTRKSLNDKLSQTDLEYWMTEYCVLEDNSEIKGGGRDLGIDAALYVAKVIHSDLVFANASAWHWWLAISPYNYKDGLIYIDKNQYGGRFYESKMLWALGHYSRFIKPGMQRIASRRVDNKSDEETISEMLHSVYKSDDELVIVFVNQLHTNKTVKLSGLPKGYIVSEMYLTNAEVDFNLKKIKTSKTINNIQLPQRSLVTCILQKNKS</sequence>
<reference evidence="3" key="1">
    <citation type="submission" date="2022-02" db="EMBL/GenBank/DDBJ databases">
        <title>Aestuariibaculum sp., a marine bacterium isolated from sediment in Guangxi.</title>
        <authorList>
            <person name="Ying J."/>
        </authorList>
    </citation>
    <scope>NUCLEOTIDE SEQUENCE</scope>
    <source>
        <strain evidence="3">L182</strain>
    </source>
</reference>
<organism evidence="3 4">
    <name type="scientific">Aestuariibaculum lutulentum</name>
    <dbReference type="NCBI Taxonomy" id="2920935"/>
    <lineage>
        <taxon>Bacteria</taxon>
        <taxon>Pseudomonadati</taxon>
        <taxon>Bacteroidota</taxon>
        <taxon>Flavobacteriia</taxon>
        <taxon>Flavobacteriales</taxon>
        <taxon>Flavobacteriaceae</taxon>
    </lineage>
</organism>
<keyword evidence="3" id="KW-0326">Glycosidase</keyword>
<keyword evidence="1" id="KW-0732">Signal</keyword>
<dbReference type="Gene3D" id="3.20.20.80">
    <property type="entry name" value="Glycosidases"/>
    <property type="match status" value="1"/>
</dbReference>
<evidence type="ECO:0000313" key="3">
    <source>
        <dbReference type="EMBL" id="MCH4551123.1"/>
    </source>
</evidence>
<dbReference type="GO" id="GO:0045493">
    <property type="term" value="P:xylan catabolic process"/>
    <property type="evidence" value="ECO:0007669"/>
    <property type="project" value="UniProtKB-KW"/>
</dbReference>
<evidence type="ECO:0000259" key="2">
    <source>
        <dbReference type="Pfam" id="PF14587"/>
    </source>
</evidence>
<keyword evidence="3" id="KW-0858">Xylan degradation</keyword>
<dbReference type="EMBL" id="JAKVQD010000001">
    <property type="protein sequence ID" value="MCH4551123.1"/>
    <property type="molecule type" value="Genomic_DNA"/>
</dbReference>
<keyword evidence="4" id="KW-1185">Reference proteome</keyword>
<evidence type="ECO:0000313" key="4">
    <source>
        <dbReference type="Proteomes" id="UP001156141"/>
    </source>
</evidence>
<feature type="domain" description="Endo-beta-1,6-galactanase-like" evidence="2">
    <location>
        <begin position="35"/>
        <end position="395"/>
    </location>
</feature>
<gene>
    <name evidence="3" type="ORF">MKW35_00670</name>
</gene>
<dbReference type="InterPro" id="IPR039514">
    <property type="entry name" value="6GAL-like"/>
</dbReference>
<accession>A0ABS9RDV6</accession>
<dbReference type="Pfam" id="PF14587">
    <property type="entry name" value="Glyco_hydr_30_2"/>
    <property type="match status" value="1"/>
</dbReference>
<dbReference type="SUPFAM" id="SSF51445">
    <property type="entry name" value="(Trans)glycosidases"/>
    <property type="match status" value="1"/>
</dbReference>
<dbReference type="GO" id="GO:0016798">
    <property type="term" value="F:hydrolase activity, acting on glycosyl bonds"/>
    <property type="evidence" value="ECO:0007669"/>
    <property type="project" value="UniProtKB-KW"/>
</dbReference>
<comment type="caution">
    <text evidence="3">The sequence shown here is derived from an EMBL/GenBank/DDBJ whole genome shotgun (WGS) entry which is preliminary data.</text>
</comment>
<dbReference type="PANTHER" id="PTHR42767:SF1">
    <property type="entry name" value="ENDO-BETA-1,6-GALACTANASE-LIKE DOMAIN-CONTAINING PROTEIN"/>
    <property type="match status" value="1"/>
</dbReference>